<reference evidence="2 3" key="1">
    <citation type="submission" date="2019-03" db="EMBL/GenBank/DDBJ databases">
        <title>First draft genome of Liparis tanakae, snailfish: a comprehensive survey of snailfish specific genes.</title>
        <authorList>
            <person name="Kim W."/>
            <person name="Song I."/>
            <person name="Jeong J.-H."/>
            <person name="Kim D."/>
            <person name="Kim S."/>
            <person name="Ryu S."/>
            <person name="Song J.Y."/>
            <person name="Lee S.K."/>
        </authorList>
    </citation>
    <scope>NUCLEOTIDE SEQUENCE [LARGE SCALE GENOMIC DNA]</scope>
    <source>
        <tissue evidence="2">Muscle</tissue>
    </source>
</reference>
<evidence type="ECO:0000313" key="2">
    <source>
        <dbReference type="EMBL" id="TNN71640.1"/>
    </source>
</evidence>
<proteinExistence type="predicted"/>
<feature type="region of interest" description="Disordered" evidence="1">
    <location>
        <begin position="102"/>
        <end position="147"/>
    </location>
</feature>
<sequence length="147" mass="16473">MEGWLRVVEAEEDVWDADGATRVSKSRKEVRREEEEEEKEGGGGVAMLLKTLLSRTEGKRGVCASEAKLIIAEQSQGSNEDETANQYLNATFSDEGMECRWRDGRRSPGVGNELIRPPHRQGADWQGKHWEQGRTNEADSEQGQPSN</sequence>
<gene>
    <name evidence="2" type="ORF">EYF80_018165</name>
</gene>
<feature type="region of interest" description="Disordered" evidence="1">
    <location>
        <begin position="21"/>
        <end position="43"/>
    </location>
</feature>
<protein>
    <submittedName>
        <fullName evidence="2">Uncharacterized protein</fullName>
    </submittedName>
</protein>
<keyword evidence="3" id="KW-1185">Reference proteome</keyword>
<name>A0A4Z2I1E9_9TELE</name>
<dbReference type="Proteomes" id="UP000314294">
    <property type="component" value="Unassembled WGS sequence"/>
</dbReference>
<feature type="compositionally biased region" description="Basic and acidic residues" evidence="1">
    <location>
        <begin position="126"/>
        <end position="137"/>
    </location>
</feature>
<organism evidence="2 3">
    <name type="scientific">Liparis tanakae</name>
    <name type="common">Tanaka's snailfish</name>
    <dbReference type="NCBI Taxonomy" id="230148"/>
    <lineage>
        <taxon>Eukaryota</taxon>
        <taxon>Metazoa</taxon>
        <taxon>Chordata</taxon>
        <taxon>Craniata</taxon>
        <taxon>Vertebrata</taxon>
        <taxon>Euteleostomi</taxon>
        <taxon>Actinopterygii</taxon>
        <taxon>Neopterygii</taxon>
        <taxon>Teleostei</taxon>
        <taxon>Neoteleostei</taxon>
        <taxon>Acanthomorphata</taxon>
        <taxon>Eupercaria</taxon>
        <taxon>Perciformes</taxon>
        <taxon>Cottioidei</taxon>
        <taxon>Cottales</taxon>
        <taxon>Liparidae</taxon>
        <taxon>Liparis</taxon>
    </lineage>
</organism>
<dbReference type="EMBL" id="SRLO01000147">
    <property type="protein sequence ID" value="TNN71640.1"/>
    <property type="molecule type" value="Genomic_DNA"/>
</dbReference>
<dbReference type="AlphaFoldDB" id="A0A4Z2I1E9"/>
<evidence type="ECO:0000256" key="1">
    <source>
        <dbReference type="SAM" id="MobiDB-lite"/>
    </source>
</evidence>
<evidence type="ECO:0000313" key="3">
    <source>
        <dbReference type="Proteomes" id="UP000314294"/>
    </source>
</evidence>
<accession>A0A4Z2I1E9</accession>
<comment type="caution">
    <text evidence="2">The sequence shown here is derived from an EMBL/GenBank/DDBJ whole genome shotgun (WGS) entry which is preliminary data.</text>
</comment>